<dbReference type="InterPro" id="IPR009010">
    <property type="entry name" value="Asp_de-COase-like_dom_sf"/>
</dbReference>
<proteinExistence type="inferred from homology"/>
<dbReference type="PROSITE" id="PS51669">
    <property type="entry name" value="4FE4S_MOW_BIS_MGD"/>
    <property type="match status" value="1"/>
</dbReference>
<reference evidence="11 12" key="1">
    <citation type="submission" date="2020-05" db="EMBL/GenBank/DDBJ databases">
        <title>Draft genome sequence of Desulfovibrio sp. strain HN2T.</title>
        <authorList>
            <person name="Ueno A."/>
            <person name="Tamazawa S."/>
            <person name="Tamamura S."/>
            <person name="Murakami T."/>
            <person name="Kiyama T."/>
            <person name="Inomata H."/>
            <person name="Amano Y."/>
            <person name="Miyakawa K."/>
            <person name="Tamaki H."/>
            <person name="Naganuma T."/>
            <person name="Kaneko K."/>
        </authorList>
    </citation>
    <scope>NUCLEOTIDE SEQUENCE [LARGE SCALE GENOMIC DNA]</scope>
    <source>
        <strain evidence="11 12">HN2</strain>
    </source>
</reference>
<dbReference type="PANTHER" id="PTHR43742">
    <property type="entry name" value="TRIMETHYLAMINE-N-OXIDE REDUCTASE"/>
    <property type="match status" value="1"/>
</dbReference>
<dbReference type="GO" id="GO:0016491">
    <property type="term" value="F:oxidoreductase activity"/>
    <property type="evidence" value="ECO:0007669"/>
    <property type="project" value="UniProtKB-KW"/>
</dbReference>
<keyword evidence="5" id="KW-0479">Metal-binding</keyword>
<keyword evidence="3" id="KW-0004">4Fe-4S</keyword>
<dbReference type="CDD" id="cd02755">
    <property type="entry name" value="MopB_Thiosulfate-R-like"/>
    <property type="match status" value="1"/>
</dbReference>
<dbReference type="CDD" id="cd02778">
    <property type="entry name" value="MopB_CT_Thiosulfate-R-like"/>
    <property type="match status" value="1"/>
</dbReference>
<dbReference type="InterPro" id="IPR006656">
    <property type="entry name" value="Mopterin_OxRdtase"/>
</dbReference>
<evidence type="ECO:0000256" key="5">
    <source>
        <dbReference type="ARBA" id="ARBA00022723"/>
    </source>
</evidence>
<evidence type="ECO:0000259" key="10">
    <source>
        <dbReference type="PROSITE" id="PS51669"/>
    </source>
</evidence>
<evidence type="ECO:0000256" key="7">
    <source>
        <dbReference type="ARBA" id="ARBA00023002"/>
    </source>
</evidence>
<evidence type="ECO:0000256" key="2">
    <source>
        <dbReference type="ARBA" id="ARBA00010312"/>
    </source>
</evidence>
<feature type="domain" description="4Fe-4S Mo/W bis-MGD-type" evidence="10">
    <location>
        <begin position="48"/>
        <end position="104"/>
    </location>
</feature>
<dbReference type="InterPro" id="IPR006311">
    <property type="entry name" value="TAT_signal"/>
</dbReference>
<evidence type="ECO:0000256" key="9">
    <source>
        <dbReference type="ARBA" id="ARBA00023014"/>
    </source>
</evidence>
<keyword evidence="12" id="KW-1185">Reference proteome</keyword>
<dbReference type="Gene3D" id="3.30.2070.10">
    <property type="entry name" value="Formate dehydrogenase/DMSO reductase"/>
    <property type="match status" value="1"/>
</dbReference>
<evidence type="ECO:0000256" key="4">
    <source>
        <dbReference type="ARBA" id="ARBA00022505"/>
    </source>
</evidence>
<keyword evidence="6" id="KW-0732">Signal</keyword>
<dbReference type="InterPro" id="IPR006657">
    <property type="entry name" value="MoPterin_dinucl-bd_dom"/>
</dbReference>
<protein>
    <submittedName>
        <fullName evidence="11">Formate dehydrogenase</fullName>
    </submittedName>
</protein>
<dbReference type="Gene3D" id="3.40.228.10">
    <property type="entry name" value="Dimethylsulfoxide Reductase, domain 2"/>
    <property type="match status" value="1"/>
</dbReference>
<dbReference type="InterPro" id="IPR006655">
    <property type="entry name" value="Mopterin_OxRdtase_prok_CS"/>
</dbReference>
<dbReference type="InterPro" id="IPR050612">
    <property type="entry name" value="Prok_Mopterin_Oxidored"/>
</dbReference>
<keyword evidence="9" id="KW-0411">Iron-sulfur</keyword>
<organism evidence="11 12">
    <name type="scientific">Desulfovibrio subterraneus</name>
    <dbReference type="NCBI Taxonomy" id="2718620"/>
    <lineage>
        <taxon>Bacteria</taxon>
        <taxon>Pseudomonadati</taxon>
        <taxon>Thermodesulfobacteriota</taxon>
        <taxon>Desulfovibrionia</taxon>
        <taxon>Desulfovibrionales</taxon>
        <taxon>Desulfovibrionaceae</taxon>
        <taxon>Desulfovibrio</taxon>
    </lineage>
</organism>
<sequence length="733" mass="80287">MSEGRELKISRRSFFKATGLAAAASLSGGTVLGGLAPQACAAVAAPEWESHFSACDMCFNKCGLVARVQQGRVVKLDPNPKFSKSRGMLCARGNAGVAQLYDPDRLKYPLLRAGKRGEGKWKRIPWDEALAMTAEKMQEIRTKYTPCGYLFSAGADMQSAFVSRFAEVFGSFNVTSHESLCLISNNRAYLDTFGEVPFADVINSKYVLMVGANRFEALVTPDSMDLMTAMREKGCKLVVLDPRYTKTAALADEWHPIRPGTDMAFMLAVINVIISEKLYDAEWMAEKTFGLDQLAGHVSQYTPAWAAAECGIPADDIVRIAREMAAAAPQSMIYPGRRTSDYEDSTQIRRSFAIANALLANWDRPGGLLAARAVGLKGVPYDPPWYDDNPPDRVDAGLVPMMFEHEGSFVLTRDAVLKGEPYPLKGWFVYKTNPMATAPNRAKTIAMAEQMDFTVVVDIAMTDTAHMADLVLPAPSYLERLDPASGLQGSSACACVVVRDPVVNALYESRPVFDILKDVAGRLDLGEYFDFTIEEYRTRQFAELPDAMEALRRDGVYYNPSKVYGLYEGKAHKTLSQKIELFNQRYADMGLDPMPVYTAPAKVPNNQFRLVVGRNAYFTHGSTQNNALLHELMPENTLWLHPDAAQTLGIADGELVEVASSVGRGELKASLTKGIRTDTVYMLTGFGAISPGLTRIHNVGASISALLDDKVDAISGNAALHTTFVTVTRKVAS</sequence>
<evidence type="ECO:0000313" key="11">
    <source>
        <dbReference type="EMBL" id="GFM33689.1"/>
    </source>
</evidence>
<evidence type="ECO:0000256" key="6">
    <source>
        <dbReference type="ARBA" id="ARBA00022729"/>
    </source>
</evidence>
<evidence type="ECO:0000256" key="1">
    <source>
        <dbReference type="ARBA" id="ARBA00001942"/>
    </source>
</evidence>
<dbReference type="EMBL" id="BLVO01000013">
    <property type="protein sequence ID" value="GFM33689.1"/>
    <property type="molecule type" value="Genomic_DNA"/>
</dbReference>
<dbReference type="Proteomes" id="UP000503840">
    <property type="component" value="Unassembled WGS sequence"/>
</dbReference>
<dbReference type="RefSeq" id="WP_174405329.1">
    <property type="nucleotide sequence ID" value="NZ_BLVO01000013.1"/>
</dbReference>
<dbReference type="GO" id="GO:0051539">
    <property type="term" value="F:4 iron, 4 sulfur cluster binding"/>
    <property type="evidence" value="ECO:0007669"/>
    <property type="project" value="UniProtKB-KW"/>
</dbReference>
<dbReference type="GO" id="GO:0046872">
    <property type="term" value="F:metal ion binding"/>
    <property type="evidence" value="ECO:0007669"/>
    <property type="project" value="UniProtKB-KW"/>
</dbReference>
<keyword evidence="7" id="KW-0560">Oxidoreductase</keyword>
<dbReference type="Pfam" id="PF00384">
    <property type="entry name" value="Molybdopterin"/>
    <property type="match status" value="1"/>
</dbReference>
<comment type="caution">
    <text evidence="11">The sequence shown here is derived from an EMBL/GenBank/DDBJ whole genome shotgun (WGS) entry which is preliminary data.</text>
</comment>
<dbReference type="Gene3D" id="3.40.50.740">
    <property type="match status" value="1"/>
</dbReference>
<keyword evidence="4" id="KW-0500">Molybdenum</keyword>
<evidence type="ECO:0000256" key="3">
    <source>
        <dbReference type="ARBA" id="ARBA00022485"/>
    </source>
</evidence>
<dbReference type="Pfam" id="PF01568">
    <property type="entry name" value="Molydop_binding"/>
    <property type="match status" value="1"/>
</dbReference>
<dbReference type="SUPFAM" id="SSF50692">
    <property type="entry name" value="ADC-like"/>
    <property type="match status" value="1"/>
</dbReference>
<dbReference type="PROSITE" id="PS51318">
    <property type="entry name" value="TAT"/>
    <property type="match status" value="1"/>
</dbReference>
<dbReference type="PROSITE" id="PS00932">
    <property type="entry name" value="MOLYBDOPTERIN_PROK_3"/>
    <property type="match status" value="1"/>
</dbReference>
<dbReference type="Gene3D" id="2.20.25.90">
    <property type="entry name" value="ADC-like domains"/>
    <property type="match status" value="1"/>
</dbReference>
<dbReference type="PANTHER" id="PTHR43742:SF9">
    <property type="entry name" value="TETRATHIONATE REDUCTASE SUBUNIT A"/>
    <property type="match status" value="1"/>
</dbReference>
<dbReference type="SUPFAM" id="SSF53706">
    <property type="entry name" value="Formate dehydrogenase/DMSO reductase, domains 1-3"/>
    <property type="match status" value="1"/>
</dbReference>
<dbReference type="Pfam" id="PF04879">
    <property type="entry name" value="Molybdop_Fe4S4"/>
    <property type="match status" value="1"/>
</dbReference>
<comment type="cofactor">
    <cofactor evidence="1">
        <name>Mo-bis(molybdopterin guanine dinucleotide)</name>
        <dbReference type="ChEBI" id="CHEBI:60539"/>
    </cofactor>
</comment>
<evidence type="ECO:0000313" key="12">
    <source>
        <dbReference type="Proteomes" id="UP000503840"/>
    </source>
</evidence>
<evidence type="ECO:0000256" key="8">
    <source>
        <dbReference type="ARBA" id="ARBA00023004"/>
    </source>
</evidence>
<dbReference type="AlphaFoldDB" id="A0A7J0BJ86"/>
<accession>A0A7J0BJ86</accession>
<dbReference type="InterPro" id="IPR006963">
    <property type="entry name" value="Mopterin_OxRdtase_4Fe-4S_dom"/>
</dbReference>
<keyword evidence="8" id="KW-0408">Iron</keyword>
<name>A0A7J0BJ86_9BACT</name>
<dbReference type="Gene3D" id="2.40.40.20">
    <property type="match status" value="1"/>
</dbReference>
<dbReference type="GO" id="GO:0043546">
    <property type="term" value="F:molybdopterin cofactor binding"/>
    <property type="evidence" value="ECO:0007669"/>
    <property type="project" value="InterPro"/>
</dbReference>
<comment type="similarity">
    <text evidence="2">Belongs to the prokaryotic molybdopterin-containing oxidoreductase family.</text>
</comment>
<dbReference type="SMART" id="SM00926">
    <property type="entry name" value="Molybdop_Fe4S4"/>
    <property type="match status" value="1"/>
</dbReference>
<gene>
    <name evidence="11" type="ORF">DSM101010T_20540</name>
</gene>